<organism evidence="2 3">
    <name type="scientific">Heterodermia speciosa</name>
    <dbReference type="NCBI Taxonomy" id="116794"/>
    <lineage>
        <taxon>Eukaryota</taxon>
        <taxon>Fungi</taxon>
        <taxon>Dikarya</taxon>
        <taxon>Ascomycota</taxon>
        <taxon>Pezizomycotina</taxon>
        <taxon>Lecanoromycetes</taxon>
        <taxon>OSLEUM clade</taxon>
        <taxon>Lecanoromycetidae</taxon>
        <taxon>Caliciales</taxon>
        <taxon>Physciaceae</taxon>
        <taxon>Heterodermia</taxon>
    </lineage>
</organism>
<feature type="compositionally biased region" description="Polar residues" evidence="1">
    <location>
        <begin position="83"/>
        <end position="103"/>
    </location>
</feature>
<sequence length="616" mass="67010">MAAVSAFPSGRGLSNRSGLEEDSNTWNYGRSTTQEQHVGTSFSKPFSSANHQPSSQKNPHTAPFTKQQVNGTSKYSHAAAQHLGSQQEPTNSSQPALSNQTKDGNYLSPYKYGGSRPTMADASRSGSENDSLLDLYGHPISASESMERRDRTSPHHTLPQADPLFTLEDEDPERSRWIHRDKLAMIESHELQEAGIKLPRHSSLHGRSGSRSRSRKSHSRGPSRDLPGAGNQEQEHELLPRREGKRPRTRSPQKQQQEPEMALAEIPDYDLRTPEEIASDSSPGYRQQGLRSSSSRIPLPTSTAMPIPQEHRERHTPLPRSRGASGSWPSGDEDGVGYNKLRRRSQSVGSPVLLDGDETQKSNGTSNGVNLPLNIESPMSVSKQHNAETKVTPPNHARKGSATLRNVSEPQKARAGPTTPRSSPASLPRSRSGIEPRPATAITRLEGDAPWIADMYKPDPRLPPDQQLVPTHAKRLQQKQLEEEAKSNVSTPPQNSDFNPVAVHTQNGLQPPSPSVARSPRDLNEKSPAENQAGWPLNVSPKPSMTNANGSANGNGGGSSPGGASDHAGYSTIPKVRSTPPIGSAPSPKLDQQPMRREIEKQVKEKEPSCGCCIVM</sequence>
<proteinExistence type="predicted"/>
<keyword evidence="3" id="KW-1185">Reference proteome</keyword>
<evidence type="ECO:0000313" key="3">
    <source>
        <dbReference type="Proteomes" id="UP000664521"/>
    </source>
</evidence>
<feature type="compositionally biased region" description="Basic residues" evidence="1">
    <location>
        <begin position="198"/>
        <end position="221"/>
    </location>
</feature>
<gene>
    <name evidence="2" type="ORF">HETSPECPRED_007679</name>
</gene>
<feature type="compositionally biased region" description="Basic and acidic residues" evidence="1">
    <location>
        <begin position="233"/>
        <end position="242"/>
    </location>
</feature>
<dbReference type="Proteomes" id="UP000664521">
    <property type="component" value="Unassembled WGS sequence"/>
</dbReference>
<dbReference type="AlphaFoldDB" id="A0A8H3FTU5"/>
<comment type="caution">
    <text evidence="2">The sequence shown here is derived from an EMBL/GenBank/DDBJ whole genome shotgun (WGS) entry which is preliminary data.</text>
</comment>
<dbReference type="EMBL" id="CAJPDS010000056">
    <property type="protein sequence ID" value="CAF9930646.1"/>
    <property type="molecule type" value="Genomic_DNA"/>
</dbReference>
<evidence type="ECO:0000313" key="2">
    <source>
        <dbReference type="EMBL" id="CAF9930646.1"/>
    </source>
</evidence>
<feature type="compositionally biased region" description="Basic and acidic residues" evidence="1">
    <location>
        <begin position="519"/>
        <end position="528"/>
    </location>
</feature>
<feature type="compositionally biased region" description="Polar residues" evidence="1">
    <location>
        <begin position="24"/>
        <end position="75"/>
    </location>
</feature>
<protein>
    <submittedName>
        <fullName evidence="2">Uncharacterized protein</fullName>
    </submittedName>
</protein>
<feature type="compositionally biased region" description="Basic and acidic residues" evidence="1">
    <location>
        <begin position="594"/>
        <end position="608"/>
    </location>
</feature>
<evidence type="ECO:0000256" key="1">
    <source>
        <dbReference type="SAM" id="MobiDB-lite"/>
    </source>
</evidence>
<feature type="compositionally biased region" description="Polar residues" evidence="1">
    <location>
        <begin position="279"/>
        <end position="304"/>
    </location>
</feature>
<feature type="compositionally biased region" description="Low complexity" evidence="1">
    <location>
        <begin position="420"/>
        <end position="431"/>
    </location>
</feature>
<dbReference type="OrthoDB" id="418495at2759"/>
<feature type="region of interest" description="Disordered" evidence="1">
    <location>
        <begin position="1"/>
        <end position="174"/>
    </location>
</feature>
<feature type="region of interest" description="Disordered" evidence="1">
    <location>
        <begin position="191"/>
        <end position="608"/>
    </location>
</feature>
<feature type="compositionally biased region" description="Polar residues" evidence="1">
    <location>
        <begin position="487"/>
        <end position="510"/>
    </location>
</feature>
<reference evidence="2" key="1">
    <citation type="submission" date="2021-03" db="EMBL/GenBank/DDBJ databases">
        <authorList>
            <person name="Tagirdzhanova G."/>
        </authorList>
    </citation>
    <scope>NUCLEOTIDE SEQUENCE</scope>
</reference>
<name>A0A8H3FTU5_9LECA</name>
<accession>A0A8H3FTU5</accession>